<dbReference type="EMBL" id="JAJSOF020000031">
    <property type="protein sequence ID" value="KAJ4431686.1"/>
    <property type="molecule type" value="Genomic_DNA"/>
</dbReference>
<dbReference type="Proteomes" id="UP001148838">
    <property type="component" value="Unassembled WGS sequence"/>
</dbReference>
<reference evidence="1 2" key="1">
    <citation type="journal article" date="2022" name="Allergy">
        <title>Genome assembly and annotation of Periplaneta americana reveal a comprehensive cockroach allergen profile.</title>
        <authorList>
            <person name="Wang L."/>
            <person name="Xiong Q."/>
            <person name="Saelim N."/>
            <person name="Wang L."/>
            <person name="Nong W."/>
            <person name="Wan A.T."/>
            <person name="Shi M."/>
            <person name="Liu X."/>
            <person name="Cao Q."/>
            <person name="Hui J.H.L."/>
            <person name="Sookrung N."/>
            <person name="Leung T.F."/>
            <person name="Tungtrongchitr A."/>
            <person name="Tsui S.K.W."/>
        </authorList>
    </citation>
    <scope>NUCLEOTIDE SEQUENCE [LARGE SCALE GENOMIC DNA]</scope>
    <source>
        <strain evidence="1">PWHHKU_190912</strain>
    </source>
</reference>
<sequence length="99" mass="10456">MAGLCEGNEPPGSLKVICESDQNDRNSQLVDDASNIHGIGLPGPGASSLLPRKSARVNAAELAGPHETFRHNAVHPGRNCHHLLLCSIPYVTVLNVVCP</sequence>
<proteinExistence type="predicted"/>
<keyword evidence="2" id="KW-1185">Reference proteome</keyword>
<protein>
    <submittedName>
        <fullName evidence="1">Uncharacterized protein</fullName>
    </submittedName>
</protein>
<evidence type="ECO:0000313" key="1">
    <source>
        <dbReference type="EMBL" id="KAJ4431686.1"/>
    </source>
</evidence>
<accession>A0ABQ8SCY4</accession>
<comment type="caution">
    <text evidence="1">The sequence shown here is derived from an EMBL/GenBank/DDBJ whole genome shotgun (WGS) entry which is preliminary data.</text>
</comment>
<name>A0ABQ8SCY4_PERAM</name>
<evidence type="ECO:0000313" key="2">
    <source>
        <dbReference type="Proteomes" id="UP001148838"/>
    </source>
</evidence>
<gene>
    <name evidence="1" type="ORF">ANN_20288</name>
</gene>
<organism evidence="1 2">
    <name type="scientific">Periplaneta americana</name>
    <name type="common">American cockroach</name>
    <name type="synonym">Blatta americana</name>
    <dbReference type="NCBI Taxonomy" id="6978"/>
    <lineage>
        <taxon>Eukaryota</taxon>
        <taxon>Metazoa</taxon>
        <taxon>Ecdysozoa</taxon>
        <taxon>Arthropoda</taxon>
        <taxon>Hexapoda</taxon>
        <taxon>Insecta</taxon>
        <taxon>Pterygota</taxon>
        <taxon>Neoptera</taxon>
        <taxon>Polyneoptera</taxon>
        <taxon>Dictyoptera</taxon>
        <taxon>Blattodea</taxon>
        <taxon>Blattoidea</taxon>
        <taxon>Blattidae</taxon>
        <taxon>Blattinae</taxon>
        <taxon>Periplaneta</taxon>
    </lineage>
</organism>